<reference evidence="2" key="1">
    <citation type="submission" date="2012-08" db="EMBL/GenBank/DDBJ databases">
        <title>The Genome Sequence of Wuchereria bancrofti.</title>
        <authorList>
            <person name="Nutman T.B."/>
            <person name="Fink D.L."/>
            <person name="Russ C."/>
            <person name="Young S."/>
            <person name="Zeng Q."/>
            <person name="Koehrsen M."/>
            <person name="Alvarado L."/>
            <person name="Berlin A."/>
            <person name="Chapman S.B."/>
            <person name="Chen Z."/>
            <person name="Freedman E."/>
            <person name="Gellesch M."/>
            <person name="Goldberg J."/>
            <person name="Griggs A."/>
            <person name="Gujja S."/>
            <person name="Heilman E.R."/>
            <person name="Heiman D."/>
            <person name="Hepburn T."/>
            <person name="Howarth C."/>
            <person name="Jen D."/>
            <person name="Larson L."/>
            <person name="Lewis B."/>
            <person name="Mehta T."/>
            <person name="Park D."/>
            <person name="Pearson M."/>
            <person name="Roberts A."/>
            <person name="Saif S."/>
            <person name="Shea T."/>
            <person name="Shenoy N."/>
            <person name="Sisk P."/>
            <person name="Stolte C."/>
            <person name="Sykes S."/>
            <person name="Walk T."/>
            <person name="White J."/>
            <person name="Yandava C."/>
            <person name="Haas B."/>
            <person name="Henn M.R."/>
            <person name="Nusbaum C."/>
            <person name="Birren B."/>
        </authorList>
    </citation>
    <scope>NUCLEOTIDE SEQUENCE [LARGE SCALE GENOMIC DNA]</scope>
    <source>
        <strain evidence="2">NA</strain>
    </source>
</reference>
<dbReference type="AlphaFoldDB" id="J9DYY1"/>
<gene>
    <name evidence="1" type="ORF">WUBG_19316</name>
</gene>
<name>J9DYY1_WUCBA</name>
<proteinExistence type="predicted"/>
<evidence type="ECO:0000313" key="2">
    <source>
        <dbReference type="Proteomes" id="UP000004810"/>
    </source>
</evidence>
<evidence type="ECO:0000313" key="1">
    <source>
        <dbReference type="EMBL" id="EJW69777.1"/>
    </source>
</evidence>
<accession>J9DYY1</accession>
<sequence length="100" mass="11104">MASFLSSLLYSDTSSATCNTFSAFQPYPPSQVVSAAQISVESISVFILARHSLYLILSIEQLRVDVLPCSTTLSMLALNFKILQGIMTNDEFICWMTQQK</sequence>
<protein>
    <submittedName>
        <fullName evidence="1">Uncharacterized protein</fullName>
    </submittedName>
</protein>
<dbReference type="EMBL" id="ADBV01025792">
    <property type="protein sequence ID" value="EJW69777.1"/>
    <property type="molecule type" value="Genomic_DNA"/>
</dbReference>
<dbReference type="Proteomes" id="UP000004810">
    <property type="component" value="Unassembled WGS sequence"/>
</dbReference>
<organism evidence="1 2">
    <name type="scientific">Wuchereria bancrofti</name>
    <dbReference type="NCBI Taxonomy" id="6293"/>
    <lineage>
        <taxon>Eukaryota</taxon>
        <taxon>Metazoa</taxon>
        <taxon>Ecdysozoa</taxon>
        <taxon>Nematoda</taxon>
        <taxon>Chromadorea</taxon>
        <taxon>Rhabditida</taxon>
        <taxon>Spirurina</taxon>
        <taxon>Spiruromorpha</taxon>
        <taxon>Filarioidea</taxon>
        <taxon>Onchocercidae</taxon>
        <taxon>Wuchereria</taxon>
    </lineage>
</organism>
<comment type="caution">
    <text evidence="1">The sequence shown here is derived from an EMBL/GenBank/DDBJ whole genome shotgun (WGS) entry which is preliminary data.</text>
</comment>